<evidence type="ECO:0000256" key="2">
    <source>
        <dbReference type="ARBA" id="ARBA00023125"/>
    </source>
</evidence>
<dbReference type="eggNOG" id="COG2197">
    <property type="taxonomic scope" value="Bacteria"/>
</dbReference>
<name>A0A0A0K096_9MICO</name>
<dbReference type="AlphaFoldDB" id="A0A0A0K096"/>
<dbReference type="SUPFAM" id="SSF46894">
    <property type="entry name" value="C-terminal effector domain of the bipartite response regulators"/>
    <property type="match status" value="1"/>
</dbReference>
<dbReference type="OrthoDB" id="27092at2"/>
<dbReference type="Pfam" id="PF00196">
    <property type="entry name" value="GerE"/>
    <property type="match status" value="1"/>
</dbReference>
<dbReference type="InterPro" id="IPR016032">
    <property type="entry name" value="Sig_transdc_resp-reg_C-effctor"/>
</dbReference>
<evidence type="ECO:0000256" key="1">
    <source>
        <dbReference type="ARBA" id="ARBA00023015"/>
    </source>
</evidence>
<sequence length="550" mass="59531">MTEALHPDDTSVRRADTGDWRALVERLEAERAALREHGADLPLDELRLLAEGTWWLGDGVRSMALDEEVYRRLDAEQEPVAAAQQALDLGLEWVTRGDVVIGTAWLARAQRLLEGLPESVAHGYLLYVDATYELDVHGDPTSAQEAATRVEAVAREHGDSALPCFARVLEGFARVREGRTADGFRALDEAMLEVIAGHVPPRWAGDIYCTVIHVTHELGDWARMRSWTDALERWALPLSRTFMYATVTRVHQLQLVSAEGGWDEVVAEMEGPSRTLVGSHGWLAGAGFQELGDVLRCRGRWEDAAAAYRRARELGIDPQPGEALLAHASGRSAEAATALRAAVAGRGTLERARLLLPSVEVGLACGDVDLAETAATELAATAKRYDTAGLRAGARHAEGLLALSRGEHEDAAAALEAALAEYRSQGLRYAVARAHEHLATARRGLGRERAADADAVTALMIYRELGARPDVQRLTVSDRPGGLTAREEEVLSLVVEGASNREVAQRLVISEKTVGRHLANIFAKVDVGSRTAAAAWAHEHGIHGSPQGRG</sequence>
<dbReference type="InterPro" id="IPR011990">
    <property type="entry name" value="TPR-like_helical_dom_sf"/>
</dbReference>
<dbReference type="STRING" id="1385519.N801_02050"/>
<keyword evidence="3" id="KW-0804">Transcription</keyword>
<gene>
    <name evidence="5" type="ORF">N801_02050</name>
</gene>
<accession>A0A0A0K096</accession>
<keyword evidence="2" id="KW-0238">DNA-binding</keyword>
<dbReference type="PANTHER" id="PTHR44688">
    <property type="entry name" value="DNA-BINDING TRANSCRIPTIONAL ACTIVATOR DEVR_DOSR"/>
    <property type="match status" value="1"/>
</dbReference>
<dbReference type="SUPFAM" id="SSF48452">
    <property type="entry name" value="TPR-like"/>
    <property type="match status" value="1"/>
</dbReference>
<keyword evidence="1" id="KW-0805">Transcription regulation</keyword>
<comment type="caution">
    <text evidence="5">The sequence shown here is derived from an EMBL/GenBank/DDBJ whole genome shotgun (WGS) entry which is preliminary data.</text>
</comment>
<evidence type="ECO:0000313" key="5">
    <source>
        <dbReference type="EMBL" id="KGN41206.1"/>
    </source>
</evidence>
<dbReference type="EMBL" id="AVPL01000021">
    <property type="protein sequence ID" value="KGN41206.1"/>
    <property type="molecule type" value="Genomic_DNA"/>
</dbReference>
<dbReference type="CDD" id="cd06170">
    <property type="entry name" value="LuxR_C_like"/>
    <property type="match status" value="1"/>
</dbReference>
<dbReference type="PANTHER" id="PTHR44688:SF16">
    <property type="entry name" value="DNA-BINDING TRANSCRIPTIONAL ACTIVATOR DEVR_DOSR"/>
    <property type="match status" value="1"/>
</dbReference>
<dbReference type="InterPro" id="IPR036388">
    <property type="entry name" value="WH-like_DNA-bd_sf"/>
</dbReference>
<dbReference type="InterPro" id="IPR000792">
    <property type="entry name" value="Tscrpt_reg_LuxR_C"/>
</dbReference>
<protein>
    <submittedName>
        <fullName evidence="5">LuxR family transcriptional regulator</fullName>
    </submittedName>
</protein>
<dbReference type="GO" id="GO:0003677">
    <property type="term" value="F:DNA binding"/>
    <property type="evidence" value="ECO:0007669"/>
    <property type="project" value="UniProtKB-KW"/>
</dbReference>
<dbReference type="PROSITE" id="PS00622">
    <property type="entry name" value="HTH_LUXR_1"/>
    <property type="match status" value="1"/>
</dbReference>
<dbReference type="Gene3D" id="1.25.40.10">
    <property type="entry name" value="Tetratricopeptide repeat domain"/>
    <property type="match status" value="1"/>
</dbReference>
<organism evidence="5 6">
    <name type="scientific">Knoellia aerolata DSM 18566</name>
    <dbReference type="NCBI Taxonomy" id="1385519"/>
    <lineage>
        <taxon>Bacteria</taxon>
        <taxon>Bacillati</taxon>
        <taxon>Actinomycetota</taxon>
        <taxon>Actinomycetes</taxon>
        <taxon>Micrococcales</taxon>
        <taxon>Intrasporangiaceae</taxon>
        <taxon>Knoellia</taxon>
    </lineage>
</organism>
<reference evidence="5 6" key="1">
    <citation type="submission" date="2013-08" db="EMBL/GenBank/DDBJ databases">
        <title>The genome sequence of Knoellia aerolata.</title>
        <authorList>
            <person name="Zhu W."/>
            <person name="Wang G."/>
        </authorList>
    </citation>
    <scope>NUCLEOTIDE SEQUENCE [LARGE SCALE GENOMIC DNA]</scope>
    <source>
        <strain evidence="5 6">DSM 18566</strain>
    </source>
</reference>
<dbReference type="GO" id="GO:0006355">
    <property type="term" value="P:regulation of DNA-templated transcription"/>
    <property type="evidence" value="ECO:0007669"/>
    <property type="project" value="InterPro"/>
</dbReference>
<dbReference type="PRINTS" id="PR00038">
    <property type="entry name" value="HTHLUXR"/>
</dbReference>
<dbReference type="SMART" id="SM00421">
    <property type="entry name" value="HTH_LUXR"/>
    <property type="match status" value="1"/>
</dbReference>
<keyword evidence="6" id="KW-1185">Reference proteome</keyword>
<dbReference type="RefSeq" id="WP_052112811.1">
    <property type="nucleotide sequence ID" value="NZ_AVPL01000021.1"/>
</dbReference>
<evidence type="ECO:0000259" key="4">
    <source>
        <dbReference type="PROSITE" id="PS50043"/>
    </source>
</evidence>
<evidence type="ECO:0000313" key="6">
    <source>
        <dbReference type="Proteomes" id="UP000030013"/>
    </source>
</evidence>
<dbReference type="Proteomes" id="UP000030013">
    <property type="component" value="Unassembled WGS sequence"/>
</dbReference>
<feature type="domain" description="HTH luxR-type" evidence="4">
    <location>
        <begin position="476"/>
        <end position="541"/>
    </location>
</feature>
<evidence type="ECO:0000256" key="3">
    <source>
        <dbReference type="ARBA" id="ARBA00023163"/>
    </source>
</evidence>
<dbReference type="PROSITE" id="PS50043">
    <property type="entry name" value="HTH_LUXR_2"/>
    <property type="match status" value="1"/>
</dbReference>
<proteinExistence type="predicted"/>
<dbReference type="Gene3D" id="1.10.10.10">
    <property type="entry name" value="Winged helix-like DNA-binding domain superfamily/Winged helix DNA-binding domain"/>
    <property type="match status" value="1"/>
</dbReference>